<feature type="compositionally biased region" description="Polar residues" evidence="8">
    <location>
        <begin position="16"/>
        <end position="25"/>
    </location>
</feature>
<evidence type="ECO:0000256" key="1">
    <source>
        <dbReference type="ARBA" id="ARBA00004604"/>
    </source>
</evidence>
<dbReference type="GO" id="GO:0030686">
    <property type="term" value="C:90S preribosome"/>
    <property type="evidence" value="ECO:0007669"/>
    <property type="project" value="TreeGrafter"/>
</dbReference>
<evidence type="ECO:0000256" key="4">
    <source>
        <dbReference type="ARBA" id="ARBA00022552"/>
    </source>
</evidence>
<feature type="region of interest" description="Disordered" evidence="8">
    <location>
        <begin position="1"/>
        <end position="181"/>
    </location>
</feature>
<evidence type="ECO:0000256" key="6">
    <source>
        <dbReference type="RuleBase" id="RU368027"/>
    </source>
</evidence>
<proteinExistence type="inferred from homology"/>
<protein>
    <recommendedName>
        <fullName evidence="6">rRNA biogenesis protein RRP36</fullName>
    </recommendedName>
</protein>
<comment type="subcellular location">
    <subcellularLocation>
        <location evidence="1 6">Nucleus</location>
        <location evidence="1 6">Nucleolus</location>
    </subcellularLocation>
</comment>
<evidence type="ECO:0000256" key="3">
    <source>
        <dbReference type="ARBA" id="ARBA00022517"/>
    </source>
</evidence>
<keyword evidence="6" id="KW-0687">Ribonucleoprotein</keyword>
<keyword evidence="9" id="KW-1185">Reference proteome</keyword>
<organism evidence="9 10">
    <name type="scientific">Elaeophora elaphi</name>
    <dbReference type="NCBI Taxonomy" id="1147741"/>
    <lineage>
        <taxon>Eukaryota</taxon>
        <taxon>Metazoa</taxon>
        <taxon>Ecdysozoa</taxon>
        <taxon>Nematoda</taxon>
        <taxon>Chromadorea</taxon>
        <taxon>Rhabditida</taxon>
        <taxon>Spirurina</taxon>
        <taxon>Spiruromorpha</taxon>
        <taxon>Filarioidea</taxon>
        <taxon>Onchocercidae</taxon>
        <taxon>Elaeophora</taxon>
    </lineage>
</organism>
<dbReference type="WBParaSite" id="EEL_0000960001-mRNA-1">
    <property type="protein sequence ID" value="EEL_0000960001-mRNA-1"/>
    <property type="gene ID" value="EEL_0000960001"/>
</dbReference>
<comment type="subunit">
    <text evidence="6">Associates with 90S and pre-40S pre-ribosomal particles.</text>
</comment>
<feature type="compositionally biased region" description="Polar residues" evidence="8">
    <location>
        <begin position="101"/>
        <end position="118"/>
    </location>
</feature>
<keyword evidence="4 6" id="KW-0698">rRNA processing</keyword>
<dbReference type="InterPro" id="IPR009292">
    <property type="entry name" value="RRP36"/>
</dbReference>
<sequence length="450" mass="53010">MEEEMKILRMRRTFPKKTTVNNNSKPKMERWKRDHRKYVQSTFSEKDNSDDCNNNEVGVKLKLQNKNKKTKKAKKKTISVKKNATKQSKESLRAKECDFDTNASTENDRSVTWISNDDQTSDRRRLFAANRSNSPKKRLPSTSDEEKNNSLNNIRKSGIKTKSDKSAFTNNVAQDTDKHSFDEKKVELAEPRKSTREVMTSPVHEHEAVDLDNTGFREELAKIPLGKAKQLQERLGKKLFDKAFFAEDSSPKLNKKSAQRTFVRENPKRPREVSSKIPVSKFRNVFENEKIERPIFDPRFDDRCGEFNSYIYHNNYGFLDEIRQREKKILIKELKNATEEGNVNRNRLKEALKKMENQEKTQADVNRRKEIIREIRHENNERMRQGLPPIFKTRAQIRELIWRKKYDELKGGKKLEKYLRRKTKKKDKRYGISGSVSHQNENEAVSFFGD</sequence>
<evidence type="ECO:0000256" key="8">
    <source>
        <dbReference type="SAM" id="MobiDB-lite"/>
    </source>
</evidence>
<dbReference type="AlphaFoldDB" id="A0A0R3S486"/>
<feature type="compositionally biased region" description="Basic residues" evidence="8">
    <location>
        <begin position="63"/>
        <end position="79"/>
    </location>
</feature>
<name>A0A0R3S486_9BILA</name>
<evidence type="ECO:0000313" key="10">
    <source>
        <dbReference type="WBParaSite" id="EEL_0000960001-mRNA-1"/>
    </source>
</evidence>
<dbReference type="PANTHER" id="PTHR21738">
    <property type="entry name" value="RIBOSOMAL RNA PROCESSING PROTEIN 36 HOMOLOG"/>
    <property type="match status" value="1"/>
</dbReference>
<feature type="compositionally biased region" description="Basic and acidic residues" evidence="8">
    <location>
        <begin position="87"/>
        <end position="98"/>
    </location>
</feature>
<evidence type="ECO:0000313" key="9">
    <source>
        <dbReference type="Proteomes" id="UP000050640"/>
    </source>
</evidence>
<dbReference type="GO" id="GO:0005730">
    <property type="term" value="C:nucleolus"/>
    <property type="evidence" value="ECO:0007669"/>
    <property type="project" value="UniProtKB-SubCell"/>
</dbReference>
<comment type="function">
    <text evidence="6">Component of the 90S pre-ribosome involved in the maturation of rRNAs. Required for early cleavages of the pre-RNAs in the 40S ribosomal subunit maturation pathway.</text>
</comment>
<dbReference type="Pfam" id="PF06102">
    <property type="entry name" value="RRP36"/>
    <property type="match status" value="1"/>
</dbReference>
<feature type="coiled-coil region" evidence="7">
    <location>
        <begin position="331"/>
        <end position="368"/>
    </location>
</feature>
<dbReference type="STRING" id="1147741.A0A0R3S486"/>
<dbReference type="GO" id="GO:0000462">
    <property type="term" value="P:maturation of SSU-rRNA from tricistronic rRNA transcript (SSU-rRNA, 5.8S rRNA, LSU-rRNA)"/>
    <property type="evidence" value="ECO:0007669"/>
    <property type="project" value="TreeGrafter"/>
</dbReference>
<keyword evidence="3 6" id="KW-0690">Ribosome biogenesis</keyword>
<accession>A0A0R3S486</accession>
<reference evidence="10" key="1">
    <citation type="submission" date="2017-02" db="UniProtKB">
        <authorList>
            <consortium name="WormBaseParasite"/>
        </authorList>
    </citation>
    <scope>IDENTIFICATION</scope>
</reference>
<dbReference type="Proteomes" id="UP000050640">
    <property type="component" value="Unplaced"/>
</dbReference>
<evidence type="ECO:0000256" key="5">
    <source>
        <dbReference type="ARBA" id="ARBA00023242"/>
    </source>
</evidence>
<evidence type="ECO:0000256" key="2">
    <source>
        <dbReference type="ARBA" id="ARBA00009418"/>
    </source>
</evidence>
<keyword evidence="7" id="KW-0175">Coiled coil</keyword>
<dbReference type="PANTHER" id="PTHR21738:SF0">
    <property type="entry name" value="RIBOSOMAL RNA PROCESSING PROTEIN 36 HOMOLOG"/>
    <property type="match status" value="1"/>
</dbReference>
<evidence type="ECO:0000256" key="7">
    <source>
        <dbReference type="SAM" id="Coils"/>
    </source>
</evidence>
<comment type="similarity">
    <text evidence="2 6">Belongs to the RRP36 family.</text>
</comment>
<keyword evidence="5 6" id="KW-0539">Nucleus</keyword>